<proteinExistence type="predicted"/>
<dbReference type="EMBL" id="GGFL01013086">
    <property type="protein sequence ID" value="MBW77264.1"/>
    <property type="molecule type" value="Transcribed_RNA"/>
</dbReference>
<dbReference type="AlphaFoldDB" id="A0A2M4DI67"/>
<organism evidence="2">
    <name type="scientific">Anopheles darlingi</name>
    <name type="common">Mosquito</name>
    <dbReference type="NCBI Taxonomy" id="43151"/>
    <lineage>
        <taxon>Eukaryota</taxon>
        <taxon>Metazoa</taxon>
        <taxon>Ecdysozoa</taxon>
        <taxon>Arthropoda</taxon>
        <taxon>Hexapoda</taxon>
        <taxon>Insecta</taxon>
        <taxon>Pterygota</taxon>
        <taxon>Neoptera</taxon>
        <taxon>Endopterygota</taxon>
        <taxon>Diptera</taxon>
        <taxon>Nematocera</taxon>
        <taxon>Culicoidea</taxon>
        <taxon>Culicidae</taxon>
        <taxon>Anophelinae</taxon>
        <taxon>Anopheles</taxon>
    </lineage>
</organism>
<feature type="compositionally biased region" description="Low complexity" evidence="1">
    <location>
        <begin position="63"/>
        <end position="79"/>
    </location>
</feature>
<evidence type="ECO:0000313" key="2">
    <source>
        <dbReference type="EMBL" id="MBW77264.1"/>
    </source>
</evidence>
<protein>
    <submittedName>
        <fullName evidence="2">Putative secreted protein</fullName>
    </submittedName>
</protein>
<accession>A0A2M4DI67</accession>
<reference evidence="2" key="1">
    <citation type="submission" date="2018-01" db="EMBL/GenBank/DDBJ databases">
        <title>An insight into the sialome of Amazonian anophelines.</title>
        <authorList>
            <person name="Ribeiro J.M."/>
            <person name="Scarpassa V."/>
            <person name="Calvo E."/>
        </authorList>
    </citation>
    <scope>NUCLEOTIDE SEQUENCE</scope>
</reference>
<feature type="region of interest" description="Disordered" evidence="1">
    <location>
        <begin position="37"/>
        <end position="79"/>
    </location>
</feature>
<evidence type="ECO:0000256" key="1">
    <source>
        <dbReference type="SAM" id="MobiDB-lite"/>
    </source>
</evidence>
<name>A0A2M4DI67_ANODA</name>
<sequence>MRTHRIRCTISALLTGTWVGASTYTMRAMWRSQVKSKKFTQSPMRTFRPRSRYGTSRRCYRPTTSCSSTKTSSRNTKWI</sequence>